<protein>
    <submittedName>
        <fullName evidence="5">T9SS C-terminal target domain-containing protein</fullName>
    </submittedName>
</protein>
<evidence type="ECO:0000256" key="2">
    <source>
        <dbReference type="SAM" id="MobiDB-lite"/>
    </source>
</evidence>
<keyword evidence="1 3" id="KW-0732">Signal</keyword>
<evidence type="ECO:0000313" key="5">
    <source>
        <dbReference type="EMBL" id="AYN66670.1"/>
    </source>
</evidence>
<reference evidence="5 6" key="1">
    <citation type="submission" date="2018-08" db="EMBL/GenBank/DDBJ databases">
        <title>The reduced genetic potential of extracellular carbohydrate catabolism in Euzebyella marina RN62, a Flavobacteriia bacterium isolated from the hadal water.</title>
        <authorList>
            <person name="Xue C."/>
        </authorList>
    </citation>
    <scope>NUCLEOTIDE SEQUENCE [LARGE SCALE GENOMIC DNA]</scope>
    <source>
        <strain evidence="5 6">RN62</strain>
    </source>
</reference>
<dbReference type="Pfam" id="PF18962">
    <property type="entry name" value="Por_Secre_tail"/>
    <property type="match status" value="1"/>
</dbReference>
<keyword evidence="6" id="KW-1185">Reference proteome</keyword>
<proteinExistence type="predicted"/>
<sequence>MRNLFIGLVSLWLPFMTVFSQSATVLPDLDTVNTSGGDAVSQTGSVAYSLGSIFYASLSSNEIQFNESVQQATGELLTEEISEESIEEVIQENAEDINAATPVGDDGDIELNEGIQEHENQLDSVNTEEDEGLETGNNESEIHDNMESDVHNTDISSGEEVEQDLHNRDNQIETPDELTPETHSITEITSDSHNEVEPIINSENTPIQDNVDSIASSEQEAELELGQDDNIETTEESRAETRSLSDNNSNSQNEEEQMIDSEYSSVDVDLQFNEMDAETWEENISLDTNTDEKDELEVRENAQNEVPDVLLPSQDGNNQIYHLPSSNNIDTIERQDNIEENIDPSLPPSNTIGNNFIIDPQNSSGNPEEEDDYLISDESPEPIEINPDTNEELNENPLSDISESDTIQENNFILDDGWNNVDDANQKILIARDHIYDTNNDLQDNIEQLEIVTYPNPVTEYVKIKIINYNEQLTWLELYDLQGQMILKKSIESSLTNVPLGYLSAGTYLLRIFIQPVGYRSFKLLKK</sequence>
<name>A0A3G2L323_9FLAO</name>
<evidence type="ECO:0000256" key="3">
    <source>
        <dbReference type="SAM" id="SignalP"/>
    </source>
</evidence>
<dbReference type="KEGG" id="emar:D1013_04365"/>
<feature type="compositionally biased region" description="Polar residues" evidence="2">
    <location>
        <begin position="348"/>
        <end position="366"/>
    </location>
</feature>
<dbReference type="NCBIfam" id="TIGR04183">
    <property type="entry name" value="Por_Secre_tail"/>
    <property type="match status" value="1"/>
</dbReference>
<feature type="domain" description="Secretion system C-terminal sorting" evidence="4">
    <location>
        <begin position="454"/>
        <end position="512"/>
    </location>
</feature>
<feature type="compositionally biased region" description="Basic and acidic residues" evidence="2">
    <location>
        <begin position="140"/>
        <end position="152"/>
    </location>
</feature>
<feature type="chain" id="PRO_5018100734" evidence="3">
    <location>
        <begin position="23"/>
        <end position="527"/>
    </location>
</feature>
<dbReference type="AlphaFoldDB" id="A0A3G2L323"/>
<evidence type="ECO:0000256" key="1">
    <source>
        <dbReference type="ARBA" id="ARBA00022729"/>
    </source>
</evidence>
<feature type="signal peptide" evidence="3">
    <location>
        <begin position="1"/>
        <end position="22"/>
    </location>
</feature>
<feature type="compositionally biased region" description="Acidic residues" evidence="2">
    <location>
        <begin position="367"/>
        <end position="380"/>
    </location>
</feature>
<feature type="compositionally biased region" description="Acidic residues" evidence="2">
    <location>
        <begin position="219"/>
        <end position="234"/>
    </location>
</feature>
<dbReference type="RefSeq" id="WP_121847722.1">
    <property type="nucleotide sequence ID" value="NZ_CP032050.1"/>
</dbReference>
<gene>
    <name evidence="5" type="ORF">D1013_04365</name>
</gene>
<feature type="region of interest" description="Disordered" evidence="2">
    <location>
        <begin position="214"/>
        <end position="262"/>
    </location>
</feature>
<dbReference type="EMBL" id="CP032050">
    <property type="protein sequence ID" value="AYN66670.1"/>
    <property type="molecule type" value="Genomic_DNA"/>
</dbReference>
<feature type="region of interest" description="Disordered" evidence="2">
    <location>
        <begin position="118"/>
        <end position="163"/>
    </location>
</feature>
<accession>A0A3G2L323</accession>
<dbReference type="OrthoDB" id="1153025at2"/>
<evidence type="ECO:0000313" key="6">
    <source>
        <dbReference type="Proteomes" id="UP000276309"/>
    </source>
</evidence>
<organism evidence="5 6">
    <name type="scientific">Euzebyella marina</name>
    <dbReference type="NCBI Taxonomy" id="1761453"/>
    <lineage>
        <taxon>Bacteria</taxon>
        <taxon>Pseudomonadati</taxon>
        <taxon>Bacteroidota</taxon>
        <taxon>Flavobacteriia</taxon>
        <taxon>Flavobacteriales</taxon>
        <taxon>Flavobacteriaceae</taxon>
        <taxon>Euzebyella</taxon>
    </lineage>
</organism>
<feature type="region of interest" description="Disordered" evidence="2">
    <location>
        <begin position="340"/>
        <end position="380"/>
    </location>
</feature>
<evidence type="ECO:0000259" key="4">
    <source>
        <dbReference type="Pfam" id="PF18962"/>
    </source>
</evidence>
<dbReference type="InterPro" id="IPR026444">
    <property type="entry name" value="Secre_tail"/>
</dbReference>
<dbReference type="Proteomes" id="UP000276309">
    <property type="component" value="Chromosome"/>
</dbReference>